<keyword evidence="2" id="KW-1185">Reference proteome</keyword>
<reference evidence="2" key="1">
    <citation type="submission" date="2017-01" db="EMBL/GenBank/DDBJ databases">
        <authorList>
            <person name="Varghese N."/>
            <person name="Submissions S."/>
        </authorList>
    </citation>
    <scope>NUCLEOTIDE SEQUENCE [LARGE SCALE GENOMIC DNA]</scope>
    <source>
        <strain evidence="2">CGMCC 1.7737</strain>
    </source>
</reference>
<dbReference type="InterPro" id="IPR006311">
    <property type="entry name" value="TAT_signal"/>
</dbReference>
<dbReference type="PROSITE" id="PS51318">
    <property type="entry name" value="TAT"/>
    <property type="match status" value="1"/>
</dbReference>
<protein>
    <submittedName>
        <fullName evidence="1">Uncharacterized protein</fullName>
    </submittedName>
</protein>
<name>A0A1N6WRP0_9EURY</name>
<dbReference type="AlphaFoldDB" id="A0A1N6WRP0"/>
<dbReference type="EMBL" id="FTNO01000001">
    <property type="protein sequence ID" value="SIQ92691.1"/>
    <property type="molecule type" value="Genomic_DNA"/>
</dbReference>
<dbReference type="Proteomes" id="UP000186914">
    <property type="component" value="Unassembled WGS sequence"/>
</dbReference>
<proteinExistence type="predicted"/>
<gene>
    <name evidence="1" type="ORF">SAMN05421858_0840</name>
</gene>
<sequence length="338" mass="37129">MMQNNDSERFDRRGFIKGIGTAAGAISLPLVGQTRGQRPSTALLTAAPDDSISTAQMQAVRRRVHEARGVPFRAETVPAEDTGEIVAFAYGIDSDGVPWQYVGIGDDGKNVAPLKAKAERRANQFARGDFPQKQRATASDVTTQASWDRIVHDEKDYCVDPYGCVTDNFDVYQLASDGDAYQDAYSVKHVFAMEPGVRKYSSDWENDVGRPLHDWSAGDIGGEDLDEWDPLGTHDGSQTINVSIGTSGASLGWSYTQPAVTTIDRTSPSGNYAEWSEEFNTSTARRNTNGMKPGSRAWVNQHSSGKYHLLDVVSDGQFQNAWGSTHSVKFTWHVYVYA</sequence>
<dbReference type="RefSeq" id="WP_076428197.1">
    <property type="nucleotide sequence ID" value="NZ_FTNO01000001.1"/>
</dbReference>
<evidence type="ECO:0000313" key="2">
    <source>
        <dbReference type="Proteomes" id="UP000186914"/>
    </source>
</evidence>
<organism evidence="1 2">
    <name type="scientific">Haladaptatus litoreus</name>
    <dbReference type="NCBI Taxonomy" id="553468"/>
    <lineage>
        <taxon>Archaea</taxon>
        <taxon>Methanobacteriati</taxon>
        <taxon>Methanobacteriota</taxon>
        <taxon>Stenosarchaea group</taxon>
        <taxon>Halobacteria</taxon>
        <taxon>Halobacteriales</taxon>
        <taxon>Haladaptataceae</taxon>
        <taxon>Haladaptatus</taxon>
    </lineage>
</organism>
<dbReference type="OrthoDB" id="269455at2157"/>
<evidence type="ECO:0000313" key="1">
    <source>
        <dbReference type="EMBL" id="SIQ92691.1"/>
    </source>
</evidence>
<accession>A0A1N6WRP0</accession>